<reference evidence="4" key="1">
    <citation type="submission" date="2024-06" db="EMBL/GenBank/DDBJ databases">
        <title>Draft Genome Sequences of Epichloe bromicola Strains Isolated from Elymus ciliaris.</title>
        <authorList>
            <consortium name="Epichloe bromicola genome sequencing consortium"/>
            <person name="Miura A."/>
            <person name="Imano S."/>
            <person name="Ashida A."/>
            <person name="Sato I."/>
            <person name="Chiba S."/>
            <person name="Tanaka A."/>
            <person name="Camagna M."/>
            <person name="Takemoto D."/>
        </authorList>
    </citation>
    <scope>NUCLEOTIDE SEQUENCE [LARGE SCALE GENOMIC DNA]</scope>
    <source>
        <strain evidence="4">DP</strain>
    </source>
</reference>
<evidence type="ECO:0000256" key="1">
    <source>
        <dbReference type="ARBA" id="ARBA00022801"/>
    </source>
</evidence>
<proteinExistence type="predicted"/>
<dbReference type="InterPro" id="IPR013094">
    <property type="entry name" value="AB_hydrolase_3"/>
</dbReference>
<dbReference type="InterPro" id="IPR029058">
    <property type="entry name" value="AB_hydrolase_fold"/>
</dbReference>
<dbReference type="PANTHER" id="PTHR48081">
    <property type="entry name" value="AB HYDROLASE SUPERFAMILY PROTEIN C4A8.06C"/>
    <property type="match status" value="1"/>
</dbReference>
<comment type="caution">
    <text evidence="3">The sequence shown here is derived from an EMBL/GenBank/DDBJ whole genome shotgun (WGS) entry which is preliminary data.</text>
</comment>
<evidence type="ECO:0000313" key="4">
    <source>
        <dbReference type="Proteomes" id="UP001562357"/>
    </source>
</evidence>
<dbReference type="Gene3D" id="3.40.50.1820">
    <property type="entry name" value="alpha/beta hydrolase"/>
    <property type="match status" value="1"/>
</dbReference>
<accession>A0ABQ0CNN0</accession>
<dbReference type="EMBL" id="BAAFGZ010000108">
    <property type="protein sequence ID" value="GAB0135063.1"/>
    <property type="molecule type" value="Genomic_DNA"/>
</dbReference>
<dbReference type="SUPFAM" id="SSF53474">
    <property type="entry name" value="alpha/beta-Hydrolases"/>
    <property type="match status" value="1"/>
</dbReference>
<protein>
    <recommendedName>
        <fullName evidence="2">Alpha/beta hydrolase fold-3 domain-containing protein</fullName>
    </recommendedName>
</protein>
<dbReference type="Pfam" id="PF07859">
    <property type="entry name" value="Abhydrolase_3"/>
    <property type="match status" value="1"/>
</dbReference>
<dbReference type="InterPro" id="IPR050300">
    <property type="entry name" value="GDXG_lipolytic_enzyme"/>
</dbReference>
<evidence type="ECO:0000259" key="2">
    <source>
        <dbReference type="Pfam" id="PF07859"/>
    </source>
</evidence>
<gene>
    <name evidence="3" type="primary">g3415</name>
    <name evidence="3" type="ORF">EsDP_00003415</name>
</gene>
<sequence length="405" mass="45074">MAVQSVHRPNGAQPEYLQIGRPQLSMWEYLKLVVKGITILPLRMAMYILRIVCFAARRCFNIKYYVFCAIVDAVFTSLSDREIQVYSSPTVDAYHSWLNDKLGRTKEPAIRQKLVHEIQALGDTGGSLLWLGNRRKAGKIVLFLHGGGYIAPALRGHFEWCWNAYIEAGREAGVEVAVAFLQYTLLNDGRFPVPLTQAAEALGEILDSGISPSNVFVGGDSAGGNLSVQVLGHMLHPHEGVRRLELSEPLGAVFLVSPWLSNNVFTESFKRNNGNDMISVGAMDQLGGALYGQELIKAHKAAALVGDHSVANPWMTPLDTEESWLDGIGDLTSHIYITVGKNELLYDQGVNFVSLLRRRNATCKIRLDEMEREAHDFILVENVFESPGDATERMRDWFKARLTSV</sequence>
<keyword evidence="1" id="KW-0378">Hydrolase</keyword>
<dbReference type="PANTHER" id="PTHR48081:SF31">
    <property type="entry name" value="STERYL ACETYL HYDROLASE MUG81-RELATED"/>
    <property type="match status" value="1"/>
</dbReference>
<evidence type="ECO:0000313" key="3">
    <source>
        <dbReference type="EMBL" id="GAB0135063.1"/>
    </source>
</evidence>
<keyword evidence="4" id="KW-1185">Reference proteome</keyword>
<organism evidence="3 4">
    <name type="scientific">Epichloe bromicola</name>
    <dbReference type="NCBI Taxonomy" id="79588"/>
    <lineage>
        <taxon>Eukaryota</taxon>
        <taxon>Fungi</taxon>
        <taxon>Dikarya</taxon>
        <taxon>Ascomycota</taxon>
        <taxon>Pezizomycotina</taxon>
        <taxon>Sordariomycetes</taxon>
        <taxon>Hypocreomycetidae</taxon>
        <taxon>Hypocreales</taxon>
        <taxon>Clavicipitaceae</taxon>
        <taxon>Epichloe</taxon>
    </lineage>
</organism>
<feature type="domain" description="Alpha/beta hydrolase fold-3" evidence="2">
    <location>
        <begin position="141"/>
        <end position="378"/>
    </location>
</feature>
<dbReference type="Proteomes" id="UP001562357">
    <property type="component" value="Unassembled WGS sequence"/>
</dbReference>
<name>A0ABQ0CNN0_9HYPO</name>